<evidence type="ECO:0000313" key="2">
    <source>
        <dbReference type="Proteomes" id="UP001159363"/>
    </source>
</evidence>
<evidence type="ECO:0000313" key="1">
    <source>
        <dbReference type="EMBL" id="KAJ8869563.1"/>
    </source>
</evidence>
<dbReference type="Proteomes" id="UP001159363">
    <property type="component" value="Chromosome 12"/>
</dbReference>
<organism evidence="1 2">
    <name type="scientific">Dryococelus australis</name>
    <dbReference type="NCBI Taxonomy" id="614101"/>
    <lineage>
        <taxon>Eukaryota</taxon>
        <taxon>Metazoa</taxon>
        <taxon>Ecdysozoa</taxon>
        <taxon>Arthropoda</taxon>
        <taxon>Hexapoda</taxon>
        <taxon>Insecta</taxon>
        <taxon>Pterygota</taxon>
        <taxon>Neoptera</taxon>
        <taxon>Polyneoptera</taxon>
        <taxon>Phasmatodea</taxon>
        <taxon>Verophasmatodea</taxon>
        <taxon>Anareolatae</taxon>
        <taxon>Phasmatidae</taxon>
        <taxon>Eurycanthinae</taxon>
        <taxon>Dryococelus</taxon>
    </lineage>
</organism>
<protein>
    <recommendedName>
        <fullName evidence="3">Transposase</fullName>
    </recommendedName>
</protein>
<dbReference type="EMBL" id="JARBHB010000013">
    <property type="protein sequence ID" value="KAJ8869563.1"/>
    <property type="molecule type" value="Genomic_DNA"/>
</dbReference>
<dbReference type="SUPFAM" id="SSF53098">
    <property type="entry name" value="Ribonuclease H-like"/>
    <property type="match status" value="1"/>
</dbReference>
<keyword evidence="2" id="KW-1185">Reference proteome</keyword>
<proteinExistence type="predicted"/>
<sequence>MDIILMNESNTSQNISAALCQALEDWGIPVQDSAIPLYCVTDNGANFISAATRSFTPVQCFAHTLQNAITEVKKKTAGVATLLTMAEHYS</sequence>
<reference evidence="1 2" key="1">
    <citation type="submission" date="2023-02" db="EMBL/GenBank/DDBJ databases">
        <title>LHISI_Scaffold_Assembly.</title>
        <authorList>
            <person name="Stuart O.P."/>
            <person name="Cleave R."/>
            <person name="Magrath M.J.L."/>
            <person name="Mikheyev A.S."/>
        </authorList>
    </citation>
    <scope>NUCLEOTIDE SEQUENCE [LARGE SCALE GENOMIC DNA]</scope>
    <source>
        <strain evidence="1">Daus_M_001</strain>
        <tissue evidence="1">Leg muscle</tissue>
    </source>
</reference>
<evidence type="ECO:0008006" key="3">
    <source>
        <dbReference type="Google" id="ProtNLM"/>
    </source>
</evidence>
<gene>
    <name evidence="1" type="ORF">PR048_028554</name>
</gene>
<comment type="caution">
    <text evidence="1">The sequence shown here is derived from an EMBL/GenBank/DDBJ whole genome shotgun (WGS) entry which is preliminary data.</text>
</comment>
<name>A0ABQ9GDN3_9NEOP</name>
<accession>A0ABQ9GDN3</accession>
<dbReference type="InterPro" id="IPR012337">
    <property type="entry name" value="RNaseH-like_sf"/>
</dbReference>